<accession>A0A6A5W8L3</accession>
<evidence type="ECO:0000313" key="2">
    <source>
        <dbReference type="Proteomes" id="UP000799779"/>
    </source>
</evidence>
<protein>
    <submittedName>
        <fullName evidence="1">Uncharacterized protein</fullName>
    </submittedName>
</protein>
<proteinExistence type="predicted"/>
<dbReference type="EMBL" id="ML977613">
    <property type="protein sequence ID" value="KAF1997468.1"/>
    <property type="molecule type" value="Genomic_DNA"/>
</dbReference>
<evidence type="ECO:0000313" key="1">
    <source>
        <dbReference type="EMBL" id="KAF1997468.1"/>
    </source>
</evidence>
<organism evidence="1 2">
    <name type="scientific">Amniculicola lignicola CBS 123094</name>
    <dbReference type="NCBI Taxonomy" id="1392246"/>
    <lineage>
        <taxon>Eukaryota</taxon>
        <taxon>Fungi</taxon>
        <taxon>Dikarya</taxon>
        <taxon>Ascomycota</taxon>
        <taxon>Pezizomycotina</taxon>
        <taxon>Dothideomycetes</taxon>
        <taxon>Pleosporomycetidae</taxon>
        <taxon>Pleosporales</taxon>
        <taxon>Amniculicolaceae</taxon>
        <taxon>Amniculicola</taxon>
    </lineage>
</organism>
<keyword evidence="2" id="KW-1185">Reference proteome</keyword>
<sequence length="191" mass="22923">MESGIPYKDLWRRAFGPRTRPMKTTKRYKGRFDPAVTQRNLELFNQNATQSLLLRLPTEILLHIINWVIEPQVLLIKPCEPFVWNNILRGMAPSLMYEKTPGSTYDPSFLGVLFVCRRLYWLSRLLPYDRLDFSFEGDWPMTVWLSNRELTQLEAIDKAGKKCLGTHWFFEMKLRRELCYRRSCHHHREWE</sequence>
<reference evidence="1" key="1">
    <citation type="journal article" date="2020" name="Stud. Mycol.">
        <title>101 Dothideomycetes genomes: a test case for predicting lifestyles and emergence of pathogens.</title>
        <authorList>
            <person name="Haridas S."/>
            <person name="Albert R."/>
            <person name="Binder M."/>
            <person name="Bloem J."/>
            <person name="Labutti K."/>
            <person name="Salamov A."/>
            <person name="Andreopoulos B."/>
            <person name="Baker S."/>
            <person name="Barry K."/>
            <person name="Bills G."/>
            <person name="Bluhm B."/>
            <person name="Cannon C."/>
            <person name="Castanera R."/>
            <person name="Culley D."/>
            <person name="Daum C."/>
            <person name="Ezra D."/>
            <person name="Gonzalez J."/>
            <person name="Henrissat B."/>
            <person name="Kuo A."/>
            <person name="Liang C."/>
            <person name="Lipzen A."/>
            <person name="Lutzoni F."/>
            <person name="Magnuson J."/>
            <person name="Mondo S."/>
            <person name="Nolan M."/>
            <person name="Ohm R."/>
            <person name="Pangilinan J."/>
            <person name="Park H.-J."/>
            <person name="Ramirez L."/>
            <person name="Alfaro M."/>
            <person name="Sun H."/>
            <person name="Tritt A."/>
            <person name="Yoshinaga Y."/>
            <person name="Zwiers L.-H."/>
            <person name="Turgeon B."/>
            <person name="Goodwin S."/>
            <person name="Spatafora J."/>
            <person name="Crous P."/>
            <person name="Grigoriev I."/>
        </authorList>
    </citation>
    <scope>NUCLEOTIDE SEQUENCE</scope>
    <source>
        <strain evidence="1">CBS 123094</strain>
    </source>
</reference>
<dbReference type="AlphaFoldDB" id="A0A6A5W8L3"/>
<gene>
    <name evidence="1" type="ORF">P154DRAFT_280853</name>
</gene>
<dbReference type="Proteomes" id="UP000799779">
    <property type="component" value="Unassembled WGS sequence"/>
</dbReference>
<name>A0A6A5W8L3_9PLEO</name>